<evidence type="ECO:0000256" key="11">
    <source>
        <dbReference type="RuleBase" id="RU003781"/>
    </source>
</evidence>
<evidence type="ECO:0000256" key="3">
    <source>
        <dbReference type="ARBA" id="ARBA00022723"/>
    </source>
</evidence>
<keyword evidence="7 10" id="KW-0546">Nucleotide metabolism</keyword>
<comment type="cofactor">
    <cofactor evidence="10">
        <name>Mg(2+)</name>
        <dbReference type="ChEBI" id="CHEBI:18420"/>
    </cofactor>
    <text evidence="10">Binds 1 Mg(2+) ion per subunit.</text>
</comment>
<dbReference type="GO" id="GO:0017111">
    <property type="term" value="F:ribonucleoside triphosphate phosphatase activity"/>
    <property type="evidence" value="ECO:0007669"/>
    <property type="project" value="InterPro"/>
</dbReference>
<reference evidence="12 13" key="1">
    <citation type="journal article" date="2011" name="J. Bacteriol.">
        <title>Draft genome sequence of Caloramator australicus strain RC3T, a thermoanaerobe from the Great Artesian Basin of Australia.</title>
        <authorList>
            <person name="Ogg C.D."/>
            <person name="Patel B.K.C."/>
        </authorList>
    </citation>
    <scope>NUCLEOTIDE SEQUENCE [LARGE SCALE GENOMIC DNA]</scope>
    <source>
        <strain evidence="12 13">RC3</strain>
    </source>
</reference>
<dbReference type="AlphaFoldDB" id="I7LHA1"/>
<feature type="active site" description="Proton acceptor" evidence="10">
    <location>
        <position position="72"/>
    </location>
</feature>
<dbReference type="CDD" id="cd00515">
    <property type="entry name" value="HAM1"/>
    <property type="match status" value="1"/>
</dbReference>
<evidence type="ECO:0000256" key="2">
    <source>
        <dbReference type="ARBA" id="ARBA00011738"/>
    </source>
</evidence>
<feature type="binding site" evidence="10">
    <location>
        <position position="43"/>
    </location>
    <ligand>
        <name>Mg(2+)</name>
        <dbReference type="ChEBI" id="CHEBI:18420"/>
    </ligand>
</feature>
<name>I7LHA1_9CLOT</name>
<evidence type="ECO:0000256" key="4">
    <source>
        <dbReference type="ARBA" id="ARBA00022741"/>
    </source>
</evidence>
<dbReference type="GO" id="GO:0005829">
    <property type="term" value="C:cytosol"/>
    <property type="evidence" value="ECO:0007669"/>
    <property type="project" value="TreeGrafter"/>
</dbReference>
<feature type="binding site" evidence="10">
    <location>
        <begin position="183"/>
        <end position="184"/>
    </location>
    <ligand>
        <name>substrate</name>
    </ligand>
</feature>
<protein>
    <recommendedName>
        <fullName evidence="10">dITP/XTP pyrophosphatase</fullName>
        <ecNumber evidence="10">3.6.1.66</ecNumber>
    </recommendedName>
    <alternativeName>
        <fullName evidence="10">Non-canonical purine NTP pyrophosphatase</fullName>
    </alternativeName>
    <alternativeName>
        <fullName evidence="10">Non-standard purine NTP pyrophosphatase</fullName>
    </alternativeName>
    <alternativeName>
        <fullName evidence="10">Nucleoside-triphosphate diphosphatase</fullName>
    </alternativeName>
    <alternativeName>
        <fullName evidence="10">Nucleoside-triphosphate pyrophosphatase</fullName>
        <shortName evidence="10">NTPase</shortName>
    </alternativeName>
</protein>
<dbReference type="HAMAP" id="MF_01405">
    <property type="entry name" value="Non_canon_purine_NTPase"/>
    <property type="match status" value="1"/>
</dbReference>
<keyword evidence="13" id="KW-1185">Reference proteome</keyword>
<dbReference type="Proteomes" id="UP000007652">
    <property type="component" value="Unassembled WGS sequence"/>
</dbReference>
<dbReference type="Pfam" id="PF01725">
    <property type="entry name" value="Ham1p_like"/>
    <property type="match status" value="1"/>
</dbReference>
<evidence type="ECO:0000256" key="5">
    <source>
        <dbReference type="ARBA" id="ARBA00022801"/>
    </source>
</evidence>
<evidence type="ECO:0000256" key="9">
    <source>
        <dbReference type="ARBA" id="ARBA00052017"/>
    </source>
</evidence>
<dbReference type="STRING" id="857293.CAAU_1792"/>
<dbReference type="PANTHER" id="PTHR11067">
    <property type="entry name" value="INOSINE TRIPHOSPHATE PYROPHOSPHATASE/HAM1 PROTEIN"/>
    <property type="match status" value="1"/>
</dbReference>
<comment type="catalytic activity">
    <reaction evidence="10">
        <text>ITP + H2O = IMP + diphosphate + H(+)</text>
        <dbReference type="Rhea" id="RHEA:29399"/>
        <dbReference type="ChEBI" id="CHEBI:15377"/>
        <dbReference type="ChEBI" id="CHEBI:15378"/>
        <dbReference type="ChEBI" id="CHEBI:33019"/>
        <dbReference type="ChEBI" id="CHEBI:58053"/>
        <dbReference type="ChEBI" id="CHEBI:61402"/>
        <dbReference type="EC" id="3.6.1.66"/>
    </reaction>
</comment>
<keyword evidence="6 10" id="KW-0460">Magnesium</keyword>
<dbReference type="NCBIfam" id="TIGR00042">
    <property type="entry name" value="RdgB/HAM1 family non-canonical purine NTP pyrophosphatase"/>
    <property type="match status" value="1"/>
</dbReference>
<dbReference type="FunFam" id="3.90.950.10:FF:000001">
    <property type="entry name" value="dITP/XTP pyrophosphatase"/>
    <property type="match status" value="1"/>
</dbReference>
<dbReference type="InterPro" id="IPR029001">
    <property type="entry name" value="ITPase-like_fam"/>
</dbReference>
<evidence type="ECO:0000256" key="1">
    <source>
        <dbReference type="ARBA" id="ARBA00008023"/>
    </source>
</evidence>
<dbReference type="GO" id="GO:0009117">
    <property type="term" value="P:nucleotide metabolic process"/>
    <property type="evidence" value="ECO:0007669"/>
    <property type="project" value="UniProtKB-KW"/>
</dbReference>
<dbReference type="RefSeq" id="WP_008909134.1">
    <property type="nucleotide sequence ID" value="NZ_CAKP01000096.1"/>
</dbReference>
<dbReference type="GO" id="GO:0036220">
    <property type="term" value="F:ITP diphosphatase activity"/>
    <property type="evidence" value="ECO:0007669"/>
    <property type="project" value="UniProtKB-UniRule"/>
</dbReference>
<comment type="subunit">
    <text evidence="2 10">Homodimer.</text>
</comment>
<dbReference type="GO" id="GO:0035870">
    <property type="term" value="F:dITP diphosphatase activity"/>
    <property type="evidence" value="ECO:0007669"/>
    <property type="project" value="UniProtKB-UniRule"/>
</dbReference>
<keyword evidence="5 10" id="KW-0378">Hydrolase</keyword>
<dbReference type="Gene3D" id="3.90.950.10">
    <property type="match status" value="1"/>
</dbReference>
<comment type="similarity">
    <text evidence="1 10 11">Belongs to the HAM1 NTPase family.</text>
</comment>
<comment type="function">
    <text evidence="10">Pyrophosphatase that catalyzes the hydrolysis of nucleoside triphosphates to their monophosphate derivatives, with a high preference for the non-canonical purine nucleotides XTP (xanthosine triphosphate), dITP (deoxyinosine triphosphate) and ITP. Seems to function as a house-cleaning enzyme that removes non-canonical purine nucleotides from the nucleotide pool, thus preventing their incorporation into DNA/RNA and avoiding chromosomal lesions.</text>
</comment>
<evidence type="ECO:0000313" key="13">
    <source>
        <dbReference type="Proteomes" id="UP000007652"/>
    </source>
</evidence>
<dbReference type="eggNOG" id="COG0127">
    <property type="taxonomic scope" value="Bacteria"/>
</dbReference>
<keyword evidence="3 10" id="KW-0479">Metal-binding</keyword>
<evidence type="ECO:0000256" key="7">
    <source>
        <dbReference type="ARBA" id="ARBA00023080"/>
    </source>
</evidence>
<dbReference type="InterPro" id="IPR020922">
    <property type="entry name" value="dITP/XTP_pyrophosphatase"/>
</dbReference>
<feature type="binding site" evidence="10">
    <location>
        <begin position="155"/>
        <end position="158"/>
    </location>
    <ligand>
        <name>substrate</name>
    </ligand>
</feature>
<comment type="catalytic activity">
    <reaction evidence="8 10">
        <text>dITP + H2O = dIMP + diphosphate + H(+)</text>
        <dbReference type="Rhea" id="RHEA:28342"/>
        <dbReference type="ChEBI" id="CHEBI:15377"/>
        <dbReference type="ChEBI" id="CHEBI:15378"/>
        <dbReference type="ChEBI" id="CHEBI:33019"/>
        <dbReference type="ChEBI" id="CHEBI:61194"/>
        <dbReference type="ChEBI" id="CHEBI:61382"/>
        <dbReference type="EC" id="3.6.1.66"/>
    </reaction>
</comment>
<feature type="binding site" evidence="10">
    <location>
        <position position="72"/>
    </location>
    <ligand>
        <name>Mg(2+)</name>
        <dbReference type="ChEBI" id="CHEBI:18420"/>
    </ligand>
</feature>
<proteinExistence type="inferred from homology"/>
<dbReference type="GO" id="GO:0046872">
    <property type="term" value="F:metal ion binding"/>
    <property type="evidence" value="ECO:0007669"/>
    <property type="project" value="UniProtKB-KW"/>
</dbReference>
<organism evidence="12 13">
    <name type="scientific">Caloramator australicus RC3</name>
    <dbReference type="NCBI Taxonomy" id="857293"/>
    <lineage>
        <taxon>Bacteria</taxon>
        <taxon>Bacillati</taxon>
        <taxon>Bacillota</taxon>
        <taxon>Clostridia</taxon>
        <taxon>Eubacteriales</taxon>
        <taxon>Clostridiaceae</taxon>
        <taxon>Caloramator</taxon>
    </lineage>
</organism>
<dbReference type="EC" id="3.6.1.66" evidence="10"/>
<feature type="binding site" evidence="10">
    <location>
        <position position="73"/>
    </location>
    <ligand>
        <name>substrate</name>
    </ligand>
</feature>
<dbReference type="GO" id="GO:0000166">
    <property type="term" value="F:nucleotide binding"/>
    <property type="evidence" value="ECO:0007669"/>
    <property type="project" value="UniProtKB-KW"/>
</dbReference>
<sequence>MKFQKIILASNNKHKVDEIKTILNKYGIEVLSLKEVGIEVEVEEDGTTFEENALKKASEICKLTKLPCIADDSGLEVFALNGAPGVYSARFAGEHGNYKKNNQKLLELLKDVPYDKRDARFVTVIAFVTDDGDKILARGEVFGKIAFEEKGENGFGYDPLFIYPELNKTFAQLSPEEKNKISHRRRALDNFVKLFEEKYKL</sequence>
<keyword evidence="4 10" id="KW-0547">Nucleotide-binding</keyword>
<evidence type="ECO:0000256" key="6">
    <source>
        <dbReference type="ARBA" id="ARBA00022842"/>
    </source>
</evidence>
<feature type="binding site" evidence="10">
    <location>
        <position position="178"/>
    </location>
    <ligand>
        <name>substrate</name>
    </ligand>
</feature>
<gene>
    <name evidence="12" type="ORF">CAAU_1792</name>
</gene>
<comment type="caution">
    <text evidence="12">The sequence shown here is derived from an EMBL/GenBank/DDBJ whole genome shotgun (WGS) entry which is preliminary data.</text>
</comment>
<dbReference type="SUPFAM" id="SSF52972">
    <property type="entry name" value="ITPase-like"/>
    <property type="match status" value="1"/>
</dbReference>
<evidence type="ECO:0000256" key="8">
    <source>
        <dbReference type="ARBA" id="ARBA00051875"/>
    </source>
</evidence>
<evidence type="ECO:0000256" key="10">
    <source>
        <dbReference type="HAMAP-Rule" id="MF_01405"/>
    </source>
</evidence>
<evidence type="ECO:0000313" key="12">
    <source>
        <dbReference type="EMBL" id="CCJ33876.1"/>
    </source>
</evidence>
<dbReference type="OrthoDB" id="9807456at2"/>
<dbReference type="InterPro" id="IPR002637">
    <property type="entry name" value="RdgB/HAM1"/>
</dbReference>
<feature type="binding site" evidence="10">
    <location>
        <begin position="10"/>
        <end position="15"/>
    </location>
    <ligand>
        <name>substrate</name>
    </ligand>
</feature>
<dbReference type="EMBL" id="CAKP01000096">
    <property type="protein sequence ID" value="CCJ33876.1"/>
    <property type="molecule type" value="Genomic_DNA"/>
</dbReference>
<accession>I7LHA1</accession>
<dbReference type="GO" id="GO:0009146">
    <property type="term" value="P:purine nucleoside triphosphate catabolic process"/>
    <property type="evidence" value="ECO:0007669"/>
    <property type="project" value="UniProtKB-UniRule"/>
</dbReference>
<dbReference type="GO" id="GO:0036222">
    <property type="term" value="F:XTP diphosphatase activity"/>
    <property type="evidence" value="ECO:0007669"/>
    <property type="project" value="UniProtKB-UniRule"/>
</dbReference>
<dbReference type="NCBIfam" id="NF011397">
    <property type="entry name" value="PRK14822.1"/>
    <property type="match status" value="1"/>
</dbReference>
<comment type="catalytic activity">
    <reaction evidence="9 10">
        <text>XTP + H2O = XMP + diphosphate + H(+)</text>
        <dbReference type="Rhea" id="RHEA:28610"/>
        <dbReference type="ChEBI" id="CHEBI:15377"/>
        <dbReference type="ChEBI" id="CHEBI:15378"/>
        <dbReference type="ChEBI" id="CHEBI:33019"/>
        <dbReference type="ChEBI" id="CHEBI:57464"/>
        <dbReference type="ChEBI" id="CHEBI:61314"/>
        <dbReference type="EC" id="3.6.1.66"/>
    </reaction>
</comment>
<dbReference type="PANTHER" id="PTHR11067:SF9">
    <property type="entry name" value="INOSINE TRIPHOSPHATE PYROPHOSPHATASE"/>
    <property type="match status" value="1"/>
</dbReference>